<dbReference type="InterPro" id="IPR050109">
    <property type="entry name" value="HTH-type_TetR-like_transc_reg"/>
</dbReference>
<feature type="domain" description="HTH tetR-type" evidence="5">
    <location>
        <begin position="21"/>
        <end position="81"/>
    </location>
</feature>
<comment type="caution">
    <text evidence="6">The sequence shown here is derived from an EMBL/GenBank/DDBJ whole genome shotgun (WGS) entry which is preliminary data.</text>
</comment>
<dbReference type="InterPro" id="IPR009057">
    <property type="entry name" value="Homeodomain-like_sf"/>
</dbReference>
<keyword evidence="3" id="KW-0804">Transcription</keyword>
<evidence type="ECO:0000256" key="1">
    <source>
        <dbReference type="ARBA" id="ARBA00023015"/>
    </source>
</evidence>
<dbReference type="InterPro" id="IPR025996">
    <property type="entry name" value="MT1864/Rv1816-like_C"/>
</dbReference>
<keyword evidence="2 4" id="KW-0238">DNA-binding</keyword>
<dbReference type="SUPFAM" id="SSF46689">
    <property type="entry name" value="Homeodomain-like"/>
    <property type="match status" value="1"/>
</dbReference>
<keyword evidence="7" id="KW-1185">Reference proteome</keyword>
<reference evidence="6 7" key="1">
    <citation type="submission" date="2019-04" db="EMBL/GenBank/DDBJ databases">
        <title>Cohnella sp. nov., isolated from soil.</title>
        <authorList>
            <person name="Kim W."/>
        </authorList>
    </citation>
    <scope>NUCLEOTIDE SEQUENCE [LARGE SCALE GENOMIC DNA]</scope>
    <source>
        <strain evidence="6 7">CAU 1483</strain>
    </source>
</reference>
<dbReference type="PANTHER" id="PTHR30055:SF212">
    <property type="entry name" value="TETR-FAMILY FAMILY TRANSCRIPTIONAL REGULATOR"/>
    <property type="match status" value="1"/>
</dbReference>
<dbReference type="AlphaFoldDB" id="A0A4U0FHP9"/>
<evidence type="ECO:0000313" key="6">
    <source>
        <dbReference type="EMBL" id="TJY44497.1"/>
    </source>
</evidence>
<dbReference type="PANTHER" id="PTHR30055">
    <property type="entry name" value="HTH-TYPE TRANSCRIPTIONAL REGULATOR RUTR"/>
    <property type="match status" value="1"/>
</dbReference>
<dbReference type="SUPFAM" id="SSF48498">
    <property type="entry name" value="Tetracyclin repressor-like, C-terminal domain"/>
    <property type="match status" value="1"/>
</dbReference>
<accession>A0A4U0FHP9</accession>
<dbReference type="PROSITE" id="PS50977">
    <property type="entry name" value="HTH_TETR_2"/>
    <property type="match status" value="1"/>
</dbReference>
<dbReference type="Pfam" id="PF00440">
    <property type="entry name" value="TetR_N"/>
    <property type="match status" value="1"/>
</dbReference>
<dbReference type="Proteomes" id="UP000309673">
    <property type="component" value="Unassembled WGS sequence"/>
</dbReference>
<evidence type="ECO:0000259" key="5">
    <source>
        <dbReference type="PROSITE" id="PS50977"/>
    </source>
</evidence>
<name>A0A4U0FHP9_9BACL</name>
<evidence type="ECO:0000256" key="4">
    <source>
        <dbReference type="PROSITE-ProRule" id="PRU00335"/>
    </source>
</evidence>
<dbReference type="RefSeq" id="WP_136776306.1">
    <property type="nucleotide sequence ID" value="NZ_SUPK01000001.1"/>
</dbReference>
<dbReference type="GO" id="GO:0003700">
    <property type="term" value="F:DNA-binding transcription factor activity"/>
    <property type="evidence" value="ECO:0007669"/>
    <property type="project" value="TreeGrafter"/>
</dbReference>
<dbReference type="InterPro" id="IPR036271">
    <property type="entry name" value="Tet_transcr_reg_TetR-rel_C_sf"/>
</dbReference>
<dbReference type="EMBL" id="SUPK01000001">
    <property type="protein sequence ID" value="TJY44497.1"/>
    <property type="molecule type" value="Genomic_DNA"/>
</dbReference>
<dbReference type="Pfam" id="PF13305">
    <property type="entry name" value="TetR_C_33"/>
    <property type="match status" value="1"/>
</dbReference>
<proteinExistence type="predicted"/>
<feature type="DNA-binding region" description="H-T-H motif" evidence="4">
    <location>
        <begin position="44"/>
        <end position="63"/>
    </location>
</feature>
<dbReference type="OrthoDB" id="9815924at2"/>
<evidence type="ECO:0000256" key="3">
    <source>
        <dbReference type="ARBA" id="ARBA00023163"/>
    </source>
</evidence>
<dbReference type="GO" id="GO:0000976">
    <property type="term" value="F:transcription cis-regulatory region binding"/>
    <property type="evidence" value="ECO:0007669"/>
    <property type="project" value="TreeGrafter"/>
</dbReference>
<evidence type="ECO:0000256" key="2">
    <source>
        <dbReference type="ARBA" id="ARBA00023125"/>
    </source>
</evidence>
<gene>
    <name evidence="6" type="ORF">E5161_03720</name>
</gene>
<keyword evidence="1" id="KW-0805">Transcription regulation</keyword>
<dbReference type="InterPro" id="IPR001647">
    <property type="entry name" value="HTH_TetR"/>
</dbReference>
<dbReference type="Gene3D" id="1.10.357.10">
    <property type="entry name" value="Tetracycline Repressor, domain 2"/>
    <property type="match status" value="1"/>
</dbReference>
<organism evidence="6 7">
    <name type="scientific">Cohnella pontilimi</name>
    <dbReference type="NCBI Taxonomy" id="2564100"/>
    <lineage>
        <taxon>Bacteria</taxon>
        <taxon>Bacillati</taxon>
        <taxon>Bacillota</taxon>
        <taxon>Bacilli</taxon>
        <taxon>Bacillales</taxon>
        <taxon>Paenibacillaceae</taxon>
        <taxon>Cohnella</taxon>
    </lineage>
</organism>
<dbReference type="PRINTS" id="PR00455">
    <property type="entry name" value="HTHTETR"/>
</dbReference>
<sequence length="210" mass="24693">MDRPRTDKRTIIRRRQKEQKEELRAHILRTAGQLFVELGYSNFSMRKLAERIGYSPATLYVYFRDKDDLLFLVVDDAFMRFTERLEAAASGGTDMWERLGRLGEAYVTFGLEHPAYYQLMFMWRIDYLMEPQGIQKIPRVQAFDVLLRTVRDAMEQGVLRAESPETASDLLWAAMHGIVSLSIQMPMFNQQRTEKLMRHAMEMLYKALHS</sequence>
<protein>
    <submittedName>
        <fullName evidence="6">TetR/AcrR family transcriptional regulator</fullName>
    </submittedName>
</protein>
<evidence type="ECO:0000313" key="7">
    <source>
        <dbReference type="Proteomes" id="UP000309673"/>
    </source>
</evidence>